<keyword evidence="1" id="KW-0040">ANK repeat</keyword>
<dbReference type="InterPro" id="IPR026961">
    <property type="entry name" value="PGG_dom"/>
</dbReference>
<evidence type="ECO:0000313" key="4">
    <source>
        <dbReference type="EMBL" id="KAK2983311.1"/>
    </source>
</evidence>
<dbReference type="FunFam" id="1.25.40.20:FF:000412">
    <property type="entry name" value="Ankyrin repeat-containing protein ITN1 isoform C"/>
    <property type="match status" value="2"/>
</dbReference>
<dbReference type="AlphaFoldDB" id="A0AA88UIG2"/>
<dbReference type="PANTHER" id="PTHR24177">
    <property type="entry name" value="CASKIN"/>
    <property type="match status" value="1"/>
</dbReference>
<dbReference type="SUPFAM" id="SSF48403">
    <property type="entry name" value="Ankyrin repeat"/>
    <property type="match status" value="4"/>
</dbReference>
<feature type="transmembrane region" description="Helical" evidence="2">
    <location>
        <begin position="551"/>
        <end position="577"/>
    </location>
</feature>
<keyword evidence="2" id="KW-0472">Membrane</keyword>
<accession>A0AA88UIG2</accession>
<dbReference type="Pfam" id="PF12796">
    <property type="entry name" value="Ank_2"/>
    <property type="match status" value="1"/>
</dbReference>
<dbReference type="GO" id="GO:0016020">
    <property type="term" value="C:membrane"/>
    <property type="evidence" value="ECO:0007669"/>
    <property type="project" value="TreeGrafter"/>
</dbReference>
<keyword evidence="2" id="KW-1133">Transmembrane helix</keyword>
<feature type="domain" description="PGG" evidence="3">
    <location>
        <begin position="462"/>
        <end position="576"/>
    </location>
</feature>
<feature type="transmembrane region" description="Helical" evidence="2">
    <location>
        <begin position="149"/>
        <end position="170"/>
    </location>
</feature>
<dbReference type="EMBL" id="JAVXUO010001339">
    <property type="protein sequence ID" value="KAK2983311.1"/>
    <property type="molecule type" value="Genomic_DNA"/>
</dbReference>
<dbReference type="InterPro" id="IPR002110">
    <property type="entry name" value="Ankyrin_rpt"/>
</dbReference>
<dbReference type="InterPro" id="IPR036770">
    <property type="entry name" value="Ankyrin_rpt-contain_sf"/>
</dbReference>
<keyword evidence="5" id="KW-1185">Reference proteome</keyword>
<sequence length="1179" mass="132387">MLKHQTRKPCLYASTSIVLTYNPSLGGNIRLDFRIFAGERRGNGLRKYVDLYIAALKGDWAMAKEFLQAHPEALNARITRGSESALHIAAAARNATFVEELVKLMTPNDLALQNTVGNTALCFAAASGIISIAAPMVNKNRKLPLIRGSYGALPLYMAALLGHKDMVWYLYKVTDREDLTRQDRIMLLIAAITSNLFDVALDIIQRYPELALDRDENGDTALHVLSRKPSAFLSGSQLGIFERCIYSCQKWTRKLCLCSRLWTPVRGALLGKIPKFLVLRLKVIYCKKAMQTQALELVRQLWDQVLLEDDLAIGELIRFPSRLLFIAAELGIVEFVIVLIQSYPDLIWKVDDKCRSIFHIAVEHRQEKIFNLIYEIGAIKDLIAARKDENNTNMLHLAAKLAPPNRLNIDSGAALQLRRELLWFKEVEKIVQPLYKQMKDSNGRTPGMLFTEEHKGLVCEGEKWMKDTASSCMVVATLIATVMFAAAFTVPGGDDNDTGSPIFLSHMSFLVFAISDALALFSSATSILMFLSIVTSRYAEEDFLDSLPNRLILGLATLFISIATMMVSFCATIFIVLGRGFAWVALPLVLLAGIPVTLFAMLQFPLFVDMLSHTYRSGSLFRPTSRLFCLREIRIDIDADFVNELFAADPNYDSARDKDLTFYVPLYQAALKGDWEDAKLFITKNPQALTARISKGRETALHIAAGAKQIRFVEELVKVMDAKDLALKNKYDNTALCFAAASGITAIAEVMVKKNRRLPAVRGSAGVTPLHMAALLGHRDMVWFLYLVTDHKDLTEEDFTGMALEVHTHTYHLFPFKISHKRRRLYPLPGTKEGRQENLGHVQSLNVVKCLWRQVLLSGDSQIGDVLRSPSRPLFVAAEFGNFEFIVELIRSYPDLIWKVDEQSHSIFHIAVMHRQEKIFNLINDIGAHKDLITSYKDANNCNMLHLAGKLAPLHRLKIVSGAALQMQRELLWFKEVEKNVQPLYKEMRDTEGRTPHMLFTEEHEGLVKGGERWMKDTATSCMLVATLITTVMFAAIFTVPGGNKNDTGTPIFLQSKSFLIFAASDALALFSSVTSILMFLSILTSRYAEEDFLESLPKRLIIGLTTLFFSIASMLIAFSASFFIVLCHQLAWVFIPVALTACIPVTLFAFLQFPLLADVMHSTYGSGIFSRKTKDMLY</sequence>
<feature type="transmembrane region" description="Helical" evidence="2">
    <location>
        <begin position="1019"/>
        <end position="1039"/>
    </location>
</feature>
<dbReference type="PROSITE" id="PS50088">
    <property type="entry name" value="ANK_REPEAT"/>
    <property type="match status" value="1"/>
</dbReference>
<organism evidence="4 5">
    <name type="scientific">Escallonia rubra</name>
    <dbReference type="NCBI Taxonomy" id="112253"/>
    <lineage>
        <taxon>Eukaryota</taxon>
        <taxon>Viridiplantae</taxon>
        <taxon>Streptophyta</taxon>
        <taxon>Embryophyta</taxon>
        <taxon>Tracheophyta</taxon>
        <taxon>Spermatophyta</taxon>
        <taxon>Magnoliopsida</taxon>
        <taxon>eudicotyledons</taxon>
        <taxon>Gunneridae</taxon>
        <taxon>Pentapetalae</taxon>
        <taxon>asterids</taxon>
        <taxon>campanulids</taxon>
        <taxon>Escalloniales</taxon>
        <taxon>Escalloniaceae</taxon>
        <taxon>Escallonia</taxon>
    </lineage>
</organism>
<reference evidence="4" key="1">
    <citation type="submission" date="2022-12" db="EMBL/GenBank/DDBJ databases">
        <title>Draft genome assemblies for two species of Escallonia (Escalloniales).</title>
        <authorList>
            <person name="Chanderbali A."/>
            <person name="Dervinis C."/>
            <person name="Anghel I."/>
            <person name="Soltis D."/>
            <person name="Soltis P."/>
            <person name="Zapata F."/>
        </authorList>
    </citation>
    <scope>NUCLEOTIDE SEQUENCE</scope>
    <source>
        <strain evidence="4">UCBG92.1500</strain>
        <tissue evidence="4">Leaf</tissue>
    </source>
</reference>
<dbReference type="PANTHER" id="PTHR24177:SF292">
    <property type="entry name" value="ANKYRIN REPEAT FAMILY PROTEIN-RELATED"/>
    <property type="match status" value="1"/>
</dbReference>
<feature type="domain" description="PGG" evidence="3">
    <location>
        <begin position="1013"/>
        <end position="1126"/>
    </location>
</feature>
<feature type="transmembrane region" description="Helical" evidence="2">
    <location>
        <begin position="583"/>
        <end position="608"/>
    </location>
</feature>
<feature type="transmembrane region" description="Helical" evidence="2">
    <location>
        <begin position="1101"/>
        <end position="1125"/>
    </location>
</feature>
<evidence type="ECO:0000259" key="3">
    <source>
        <dbReference type="Pfam" id="PF13962"/>
    </source>
</evidence>
<evidence type="ECO:0000313" key="5">
    <source>
        <dbReference type="Proteomes" id="UP001187471"/>
    </source>
</evidence>
<dbReference type="Proteomes" id="UP001187471">
    <property type="component" value="Unassembled WGS sequence"/>
</dbReference>
<dbReference type="Gene3D" id="1.25.40.20">
    <property type="entry name" value="Ankyrin repeat-containing domain"/>
    <property type="match status" value="4"/>
</dbReference>
<evidence type="ECO:0000256" key="1">
    <source>
        <dbReference type="PROSITE-ProRule" id="PRU00023"/>
    </source>
</evidence>
<feature type="transmembrane region" description="Helical" evidence="2">
    <location>
        <begin position="1131"/>
        <end position="1152"/>
    </location>
</feature>
<feature type="transmembrane region" description="Helical" evidence="2">
    <location>
        <begin position="115"/>
        <end position="137"/>
    </location>
</feature>
<name>A0AA88UIG2_9ASTE</name>
<feature type="transmembrane region" description="Helical" evidence="2">
    <location>
        <begin position="472"/>
        <end position="490"/>
    </location>
</feature>
<dbReference type="SMART" id="SM00248">
    <property type="entry name" value="ANK"/>
    <property type="match status" value="10"/>
</dbReference>
<dbReference type="Pfam" id="PF13962">
    <property type="entry name" value="PGG"/>
    <property type="match status" value="2"/>
</dbReference>
<feature type="transmembrane region" description="Helical" evidence="2">
    <location>
        <begin position="510"/>
        <end position="531"/>
    </location>
</feature>
<feature type="transmembrane region" description="Helical" evidence="2">
    <location>
        <begin position="1059"/>
        <end position="1081"/>
    </location>
</feature>
<feature type="repeat" description="ANK" evidence="1">
    <location>
        <begin position="765"/>
        <end position="785"/>
    </location>
</feature>
<proteinExistence type="predicted"/>
<protein>
    <recommendedName>
        <fullName evidence="3">PGG domain-containing protein</fullName>
    </recommendedName>
</protein>
<comment type="caution">
    <text evidence="4">The sequence shown here is derived from an EMBL/GenBank/DDBJ whole genome shotgun (WGS) entry which is preliminary data.</text>
</comment>
<dbReference type="PROSITE" id="PS50297">
    <property type="entry name" value="ANK_REP_REGION"/>
    <property type="match status" value="1"/>
</dbReference>
<keyword evidence="2" id="KW-0812">Transmembrane</keyword>
<gene>
    <name evidence="4" type="ORF">RJ640_004077</name>
</gene>
<evidence type="ECO:0000256" key="2">
    <source>
        <dbReference type="SAM" id="Phobius"/>
    </source>
</evidence>